<keyword evidence="1" id="KW-0677">Repeat</keyword>
<dbReference type="SUPFAM" id="SSF48452">
    <property type="entry name" value="TPR-like"/>
    <property type="match status" value="2"/>
</dbReference>
<dbReference type="PANTHER" id="PTHR46423:SF1">
    <property type="entry name" value="RNA POLYMERASE II-ASSOCIATED PROTEIN 3"/>
    <property type="match status" value="1"/>
</dbReference>
<reference evidence="8" key="3">
    <citation type="submission" date="2025-09" db="UniProtKB">
        <authorList>
            <consortium name="Ensembl"/>
        </authorList>
    </citation>
    <scope>IDENTIFICATION</scope>
</reference>
<feature type="region of interest" description="Disordered" evidence="6">
    <location>
        <begin position="402"/>
        <end position="425"/>
    </location>
</feature>
<dbReference type="Pfam" id="PF13877">
    <property type="entry name" value="RPAP3_C"/>
    <property type="match status" value="1"/>
</dbReference>
<evidence type="ECO:0000313" key="8">
    <source>
        <dbReference type="Ensembl" id="ENSDCDP00010056462.1"/>
    </source>
</evidence>
<feature type="compositionally biased region" description="Basic residues" evidence="6">
    <location>
        <begin position="61"/>
        <end position="73"/>
    </location>
</feature>
<evidence type="ECO:0000256" key="6">
    <source>
        <dbReference type="SAM" id="MobiDB-lite"/>
    </source>
</evidence>
<organism evidence="8 9">
    <name type="scientific">Denticeps clupeoides</name>
    <name type="common">denticle herring</name>
    <dbReference type="NCBI Taxonomy" id="299321"/>
    <lineage>
        <taxon>Eukaryota</taxon>
        <taxon>Metazoa</taxon>
        <taxon>Chordata</taxon>
        <taxon>Craniata</taxon>
        <taxon>Vertebrata</taxon>
        <taxon>Euteleostomi</taxon>
        <taxon>Actinopterygii</taxon>
        <taxon>Neopterygii</taxon>
        <taxon>Teleostei</taxon>
        <taxon>Clupei</taxon>
        <taxon>Clupeiformes</taxon>
        <taxon>Denticipitoidei</taxon>
        <taxon>Denticipitidae</taxon>
        <taxon>Denticeps</taxon>
    </lineage>
</organism>
<dbReference type="SMART" id="SM00028">
    <property type="entry name" value="TPR"/>
    <property type="match status" value="6"/>
</dbReference>
<feature type="repeat" description="TPR" evidence="5">
    <location>
        <begin position="136"/>
        <end position="169"/>
    </location>
</feature>
<dbReference type="InterPro" id="IPR011990">
    <property type="entry name" value="TPR-like_helical_dom_sf"/>
</dbReference>
<feature type="repeat" description="TPR" evidence="5">
    <location>
        <begin position="204"/>
        <end position="237"/>
    </location>
</feature>
<feature type="domain" description="RNA-polymerase II-associated protein 3-like C-terminal" evidence="7">
    <location>
        <begin position="546"/>
        <end position="637"/>
    </location>
</feature>
<keyword evidence="9" id="KW-1185">Reference proteome</keyword>
<dbReference type="InterPro" id="IPR051966">
    <property type="entry name" value="RPAP3"/>
</dbReference>
<accession>A0AAY4EFQ2</accession>
<dbReference type="InterPro" id="IPR019734">
    <property type="entry name" value="TPR_rpt"/>
</dbReference>
<proteinExistence type="inferred from homology"/>
<feature type="compositionally biased region" description="Basic and acidic residues" evidence="6">
    <location>
        <begin position="74"/>
        <end position="86"/>
    </location>
</feature>
<dbReference type="PANTHER" id="PTHR46423">
    <property type="entry name" value="RNA POLYMERASE II-ASSOCIATED PROTEIN 3"/>
    <property type="match status" value="1"/>
</dbReference>
<evidence type="ECO:0000256" key="5">
    <source>
        <dbReference type="PROSITE-ProRule" id="PRU00339"/>
    </source>
</evidence>
<feature type="repeat" description="TPR" evidence="5">
    <location>
        <begin position="285"/>
        <end position="318"/>
    </location>
</feature>
<reference evidence="8" key="2">
    <citation type="submission" date="2025-08" db="UniProtKB">
        <authorList>
            <consortium name="Ensembl"/>
        </authorList>
    </citation>
    <scope>IDENTIFICATION</scope>
</reference>
<feature type="compositionally biased region" description="Basic and acidic residues" evidence="6">
    <location>
        <begin position="503"/>
        <end position="525"/>
    </location>
</feature>
<dbReference type="GeneTree" id="ENSGT00940000156749"/>
<dbReference type="Gene3D" id="1.25.40.10">
    <property type="entry name" value="Tetratricopeptide repeat domain"/>
    <property type="match status" value="2"/>
</dbReference>
<evidence type="ECO:0000256" key="1">
    <source>
        <dbReference type="ARBA" id="ARBA00022737"/>
    </source>
</evidence>
<dbReference type="Ensembl" id="ENSDCDT00010067107.1">
    <property type="protein sequence ID" value="ENSDCDP00010056462.1"/>
    <property type="gene ID" value="ENSDCDG00010032111.1"/>
</dbReference>
<evidence type="ECO:0000259" key="7">
    <source>
        <dbReference type="Pfam" id="PF13877"/>
    </source>
</evidence>
<feature type="region of interest" description="Disordered" evidence="6">
    <location>
        <begin position="39"/>
        <end position="93"/>
    </location>
</feature>
<dbReference type="Pfam" id="PF00515">
    <property type="entry name" value="TPR_1"/>
    <property type="match status" value="1"/>
</dbReference>
<dbReference type="AlphaFoldDB" id="A0AAY4EFQ2"/>
<name>A0AAY4EFQ2_9TELE</name>
<dbReference type="PROSITE" id="PS50005">
    <property type="entry name" value="TPR"/>
    <property type="match status" value="4"/>
</dbReference>
<dbReference type="Proteomes" id="UP000694580">
    <property type="component" value="Chromosome 15"/>
</dbReference>
<protein>
    <recommendedName>
        <fullName evidence="4">RNA polymerase II-associated protein 3</fullName>
    </recommendedName>
</protein>
<reference evidence="8 9" key="1">
    <citation type="submission" date="2020-06" db="EMBL/GenBank/DDBJ databases">
        <authorList>
            <consortium name="Wellcome Sanger Institute Data Sharing"/>
        </authorList>
    </citation>
    <scope>NUCLEOTIDE SEQUENCE [LARGE SCALE GENOMIC DNA]</scope>
</reference>
<evidence type="ECO:0000256" key="4">
    <source>
        <dbReference type="ARBA" id="ARBA00040133"/>
    </source>
</evidence>
<evidence type="ECO:0000256" key="2">
    <source>
        <dbReference type="ARBA" id="ARBA00022803"/>
    </source>
</evidence>
<evidence type="ECO:0000313" key="9">
    <source>
        <dbReference type="Proteomes" id="UP000694580"/>
    </source>
</evidence>
<dbReference type="InterPro" id="IPR025986">
    <property type="entry name" value="RPAP3-like_C"/>
</dbReference>
<dbReference type="GO" id="GO:0101031">
    <property type="term" value="C:protein folding chaperone complex"/>
    <property type="evidence" value="ECO:0007669"/>
    <property type="project" value="TreeGrafter"/>
</dbReference>
<dbReference type="Pfam" id="PF13432">
    <property type="entry name" value="TPR_16"/>
    <property type="match status" value="1"/>
</dbReference>
<sequence>MSGESKDAELRMQVLQNAEDLRGFISELDSWQDEIKKKDEQLRTGNLDEAQKTVPAVRNKDFKKKKRRRKARSKLPDENGRAEQNKPSRIQSCDYKAWDKFDVDKAVEAMDKEESEADSNDSDPEGAAVKVDRDLATAEKEKGNQLFKQGKYDDALERYTRAMDADPHNPVLPTNRAACFFRLKKYAVAEADCNLAIALDGKYFKAFARRGAARFALKAYQPALEDYEEVLKLDPGNLEAQNELKKIKAALMSQEETTVEKEAAGPEMDTKMERQFVEQQRRQEAVVNKDRGNAYFKEGKYEAAVECYTKGMEADVTNVLLPANRAMAYLKLQRYEEAEEDCTRAIALDATYSKAFARRGTAKAMLGKLKEARDDFEQVLKLEPGNKQAMTELQKIELAVNAAKSSPPHTQRRTVQPIHKPPHLRSTKPMRRMEIEEVGGDIGLVSDDVKEPLEAALSSSQPLVAQNIRPERERAEGGLPVGSSPSAKILKIEELPETSSQHPVRETGRHSVEVQEKENHEKVSDHSAPGFTLPSSYLKDFEVPHPPTNSFQLESDLRRIGKQPEVIYKYFKQIAPEAFQKIFQNSLEPEILNQILKTLHGFYIKHEEPSLTLDILRNLASVKRFDMAVMFMSSSEKKALEELFDSLQQAGLEDESVQALQKKL</sequence>
<feature type="region of interest" description="Disordered" evidence="6">
    <location>
        <begin position="495"/>
        <end position="529"/>
    </location>
</feature>
<feature type="repeat" description="TPR" evidence="5">
    <location>
        <begin position="353"/>
        <end position="386"/>
    </location>
</feature>
<comment type="similarity">
    <text evidence="3">Belongs to the RPAP3 family.</text>
</comment>
<evidence type="ECO:0000256" key="3">
    <source>
        <dbReference type="ARBA" id="ARBA00038275"/>
    </source>
</evidence>
<dbReference type="PROSITE" id="PS50293">
    <property type="entry name" value="TPR_REGION"/>
    <property type="match status" value="1"/>
</dbReference>
<dbReference type="Pfam" id="PF13181">
    <property type="entry name" value="TPR_8"/>
    <property type="match status" value="1"/>
</dbReference>
<gene>
    <name evidence="8" type="primary">RPAP3</name>
</gene>
<keyword evidence="2 5" id="KW-0802">TPR repeat</keyword>